<name>A0A7W3LNM9_ACTNM</name>
<accession>A0A7W3LNM9</accession>
<evidence type="ECO:0000313" key="1">
    <source>
        <dbReference type="EMBL" id="MBA8951458.1"/>
    </source>
</evidence>
<dbReference type="EMBL" id="JACJIA010000003">
    <property type="protein sequence ID" value="MBA8951458.1"/>
    <property type="molecule type" value="Genomic_DNA"/>
</dbReference>
<reference evidence="1 2" key="1">
    <citation type="submission" date="2020-08" db="EMBL/GenBank/DDBJ databases">
        <title>Genomic Encyclopedia of Type Strains, Phase IV (KMG-IV): sequencing the most valuable type-strain genomes for metagenomic binning, comparative biology and taxonomic classification.</title>
        <authorList>
            <person name="Goeker M."/>
        </authorList>
    </citation>
    <scope>NUCLEOTIDE SEQUENCE [LARGE SCALE GENOMIC DNA]</scope>
    <source>
        <strain evidence="1 2">DSM 44197</strain>
    </source>
</reference>
<dbReference type="AlphaFoldDB" id="A0A7W3LNM9"/>
<gene>
    <name evidence="1" type="ORF">HNR61_003089</name>
</gene>
<evidence type="ECO:0000313" key="2">
    <source>
        <dbReference type="Proteomes" id="UP000572680"/>
    </source>
</evidence>
<sequence>MTDWGEDALAELRAAAFRGDGGAGVAVLRARPLGPVLQYAGDVLAAAVRQRADDAERLARKCLEELDGRGRPGDAELAAELAAVLGSPRERAALTAAPVDLAALGAALEGDPGEAWVVDLRRGDVLPALDLVDEPAFDPERPEYDPGRWLGFWPGGPHPRDAADFASAVEDEDLRARLLAAHARDRFAEEVEPVLGRWRFFLEERRRGRARHWLAGQGYRPVPRPLL</sequence>
<comment type="caution">
    <text evidence="1">The sequence shown here is derived from an EMBL/GenBank/DDBJ whole genome shotgun (WGS) entry which is preliminary data.</text>
</comment>
<dbReference type="RefSeq" id="WP_182843778.1">
    <property type="nucleotide sequence ID" value="NZ_BAAALP010000004.1"/>
</dbReference>
<organism evidence="1 2">
    <name type="scientific">Actinomadura namibiensis</name>
    <dbReference type="NCBI Taxonomy" id="182080"/>
    <lineage>
        <taxon>Bacteria</taxon>
        <taxon>Bacillati</taxon>
        <taxon>Actinomycetota</taxon>
        <taxon>Actinomycetes</taxon>
        <taxon>Streptosporangiales</taxon>
        <taxon>Thermomonosporaceae</taxon>
        <taxon>Actinomadura</taxon>
    </lineage>
</organism>
<protein>
    <submittedName>
        <fullName evidence="1">Uncharacterized protein</fullName>
    </submittedName>
</protein>
<proteinExistence type="predicted"/>
<dbReference type="Proteomes" id="UP000572680">
    <property type="component" value="Unassembled WGS sequence"/>
</dbReference>
<keyword evidence="2" id="KW-1185">Reference proteome</keyword>